<dbReference type="Pfam" id="PF13302">
    <property type="entry name" value="Acetyltransf_3"/>
    <property type="match status" value="1"/>
</dbReference>
<proteinExistence type="inferred from homology"/>
<evidence type="ECO:0000256" key="1">
    <source>
        <dbReference type="ARBA" id="ARBA00022679"/>
    </source>
</evidence>
<dbReference type="PROSITE" id="PS51186">
    <property type="entry name" value="GNAT"/>
    <property type="match status" value="1"/>
</dbReference>
<dbReference type="InterPro" id="IPR000182">
    <property type="entry name" value="GNAT_dom"/>
</dbReference>
<dbReference type="OrthoDB" id="5242221at2"/>
<dbReference type="Gene3D" id="3.40.630.30">
    <property type="match status" value="1"/>
</dbReference>
<protein>
    <submittedName>
        <fullName evidence="5">N-acetyltransferase</fullName>
    </submittedName>
</protein>
<dbReference type="InterPro" id="IPR016181">
    <property type="entry name" value="Acyl_CoA_acyltransferase"/>
</dbReference>
<dbReference type="PANTHER" id="PTHR43792">
    <property type="entry name" value="GNAT FAMILY, PUTATIVE (AFU_ORTHOLOGUE AFUA_3G00765)-RELATED-RELATED"/>
    <property type="match status" value="1"/>
</dbReference>
<keyword evidence="6" id="KW-1185">Reference proteome</keyword>
<dbReference type="AlphaFoldDB" id="A0A4Q2KVM1"/>
<comment type="caution">
    <text evidence="5">The sequence shown here is derived from an EMBL/GenBank/DDBJ whole genome shotgun (WGS) entry which is preliminary data.</text>
</comment>
<accession>A0A4Q2KVM1</accession>
<dbReference type="InterPro" id="IPR051531">
    <property type="entry name" value="N-acetyltransferase"/>
</dbReference>
<gene>
    <name evidence="5" type="ORF">ESP51_17580</name>
</gene>
<organism evidence="5 6">
    <name type="scientific">Agromyces albus</name>
    <dbReference type="NCBI Taxonomy" id="205332"/>
    <lineage>
        <taxon>Bacteria</taxon>
        <taxon>Bacillati</taxon>
        <taxon>Actinomycetota</taxon>
        <taxon>Actinomycetes</taxon>
        <taxon>Micrococcales</taxon>
        <taxon>Microbacteriaceae</taxon>
        <taxon>Agromyces</taxon>
    </lineage>
</organism>
<feature type="domain" description="N-acetyltransferase" evidence="4">
    <location>
        <begin position="10"/>
        <end position="178"/>
    </location>
</feature>
<comment type="similarity">
    <text evidence="3">Belongs to the acetyltransferase family. RimJ subfamily.</text>
</comment>
<evidence type="ECO:0000313" key="5">
    <source>
        <dbReference type="EMBL" id="RXZ67501.1"/>
    </source>
</evidence>
<evidence type="ECO:0000256" key="2">
    <source>
        <dbReference type="ARBA" id="ARBA00023315"/>
    </source>
</evidence>
<evidence type="ECO:0000313" key="6">
    <source>
        <dbReference type="Proteomes" id="UP000293865"/>
    </source>
</evidence>
<evidence type="ECO:0000259" key="4">
    <source>
        <dbReference type="PROSITE" id="PS51186"/>
    </source>
</evidence>
<evidence type="ECO:0000256" key="3">
    <source>
        <dbReference type="ARBA" id="ARBA00038502"/>
    </source>
</evidence>
<keyword evidence="1 5" id="KW-0808">Transferase</keyword>
<keyword evidence="2" id="KW-0012">Acyltransferase</keyword>
<dbReference type="GO" id="GO:0005737">
    <property type="term" value="C:cytoplasm"/>
    <property type="evidence" value="ECO:0007669"/>
    <property type="project" value="TreeGrafter"/>
</dbReference>
<dbReference type="Proteomes" id="UP000293865">
    <property type="component" value="Unassembled WGS sequence"/>
</dbReference>
<dbReference type="SUPFAM" id="SSF55729">
    <property type="entry name" value="Acyl-CoA N-acyltransferases (Nat)"/>
    <property type="match status" value="1"/>
</dbReference>
<dbReference type="PANTHER" id="PTHR43792:SF8">
    <property type="entry name" value="[RIBOSOMAL PROTEIN US5]-ALANINE N-ACETYLTRANSFERASE"/>
    <property type="match status" value="1"/>
</dbReference>
<reference evidence="5 6" key="1">
    <citation type="submission" date="2019-01" db="EMBL/GenBank/DDBJ databases">
        <title>Agromyces.</title>
        <authorList>
            <person name="Li J."/>
        </authorList>
    </citation>
    <scope>NUCLEOTIDE SEQUENCE [LARGE SCALE GENOMIC DNA]</scope>
    <source>
        <strain evidence="5 6">DSM 15934</strain>
    </source>
</reference>
<name>A0A4Q2KVM1_9MICO</name>
<dbReference type="GO" id="GO:0008999">
    <property type="term" value="F:protein-N-terminal-alanine acetyltransferase activity"/>
    <property type="evidence" value="ECO:0007669"/>
    <property type="project" value="TreeGrafter"/>
</dbReference>
<dbReference type="EMBL" id="SDPN01000047">
    <property type="protein sequence ID" value="RXZ67501.1"/>
    <property type="molecule type" value="Genomic_DNA"/>
</dbReference>
<sequence>MRPLPLPNGLELRLLRDDDAAPIASAYTRNRTHLTPWEPLRSETFFSAEWHESEIARQLESFESGRSLPLVIASGRQIVGRVNLSGIVRGAFQSASLGYWVDARYAGKGVGTAAVRATAEIGRDELGLHRIEAGTLVHNVRSQRVLLNADFEAIGLAPRYLRIAGEWQDHLMYQRILHD</sequence>